<keyword evidence="4" id="KW-0378">Hydrolase</keyword>
<keyword evidence="5" id="KW-0720">Serine protease</keyword>
<comment type="similarity">
    <text evidence="2">Belongs to the peptidase S49 family.</text>
</comment>
<feature type="transmembrane region" description="Helical" evidence="8">
    <location>
        <begin position="7"/>
        <end position="36"/>
    </location>
</feature>
<feature type="active site" description="Proton donor/acceptor" evidence="7">
    <location>
        <position position="197"/>
    </location>
</feature>
<dbReference type="InterPro" id="IPR004634">
    <property type="entry name" value="Pept_S49_pIV"/>
</dbReference>
<reference evidence="10" key="1">
    <citation type="journal article" date="2021" name="PeerJ">
        <title>Extensive microbial diversity within the chicken gut microbiome revealed by metagenomics and culture.</title>
        <authorList>
            <person name="Gilroy R."/>
            <person name="Ravi A."/>
            <person name="Getino M."/>
            <person name="Pursley I."/>
            <person name="Horton D.L."/>
            <person name="Alikhan N.F."/>
            <person name="Baker D."/>
            <person name="Gharbi K."/>
            <person name="Hall N."/>
            <person name="Watson M."/>
            <person name="Adriaenssens E.M."/>
            <person name="Foster-Nyarko E."/>
            <person name="Jarju S."/>
            <person name="Secka A."/>
            <person name="Antonio M."/>
            <person name="Oren A."/>
            <person name="Chaudhuri R.R."/>
            <person name="La Ragione R."/>
            <person name="Hildebrand F."/>
            <person name="Pallen M.J."/>
        </authorList>
    </citation>
    <scope>NUCLEOTIDE SEQUENCE</scope>
    <source>
        <strain evidence="10">23274</strain>
    </source>
</reference>
<evidence type="ECO:0000256" key="6">
    <source>
        <dbReference type="ARBA" id="ARBA00023136"/>
    </source>
</evidence>
<dbReference type="PANTHER" id="PTHR33209">
    <property type="entry name" value="PROTEASE 4"/>
    <property type="match status" value="1"/>
</dbReference>
<evidence type="ECO:0000256" key="1">
    <source>
        <dbReference type="ARBA" id="ARBA00004370"/>
    </source>
</evidence>
<comment type="caution">
    <text evidence="10">The sequence shown here is derived from an EMBL/GenBank/DDBJ whole genome shotgun (WGS) entry which is preliminary data.</text>
</comment>
<dbReference type="GO" id="GO:0016020">
    <property type="term" value="C:membrane"/>
    <property type="evidence" value="ECO:0007669"/>
    <property type="project" value="UniProtKB-SubCell"/>
</dbReference>
<dbReference type="Proteomes" id="UP000824202">
    <property type="component" value="Unassembled WGS sequence"/>
</dbReference>
<keyword evidence="3" id="KW-0645">Protease</keyword>
<feature type="domain" description="Peptidase S49" evidence="9">
    <location>
        <begin position="128"/>
        <end position="279"/>
    </location>
</feature>
<reference evidence="10" key="2">
    <citation type="submission" date="2021-04" db="EMBL/GenBank/DDBJ databases">
        <authorList>
            <person name="Gilroy R."/>
        </authorList>
    </citation>
    <scope>NUCLEOTIDE SEQUENCE</scope>
    <source>
        <strain evidence="10">23274</strain>
    </source>
</reference>
<evidence type="ECO:0000256" key="2">
    <source>
        <dbReference type="ARBA" id="ARBA00008683"/>
    </source>
</evidence>
<dbReference type="InterPro" id="IPR029045">
    <property type="entry name" value="ClpP/crotonase-like_dom_sf"/>
</dbReference>
<evidence type="ECO:0000256" key="8">
    <source>
        <dbReference type="SAM" id="Phobius"/>
    </source>
</evidence>
<dbReference type="CDD" id="cd07018">
    <property type="entry name" value="S49_SppA_67K_type"/>
    <property type="match status" value="1"/>
</dbReference>
<dbReference type="Gene3D" id="3.90.226.10">
    <property type="entry name" value="2-enoyl-CoA Hydratase, Chain A, domain 1"/>
    <property type="match status" value="3"/>
</dbReference>
<dbReference type="PANTHER" id="PTHR33209:SF1">
    <property type="entry name" value="PEPTIDASE S49 DOMAIN-CONTAINING PROTEIN"/>
    <property type="match status" value="1"/>
</dbReference>
<dbReference type="InterPro" id="IPR047272">
    <property type="entry name" value="S49_SppA_C"/>
</dbReference>
<dbReference type="CDD" id="cd07023">
    <property type="entry name" value="S49_Sppa_N_C"/>
    <property type="match status" value="1"/>
</dbReference>
<dbReference type="InterPro" id="IPR047217">
    <property type="entry name" value="S49_SppA_67K_type_N"/>
</dbReference>
<dbReference type="Pfam" id="PF01343">
    <property type="entry name" value="Peptidase_S49"/>
    <property type="match status" value="2"/>
</dbReference>
<dbReference type="AlphaFoldDB" id="A0A9D1V0H6"/>
<evidence type="ECO:0000313" key="11">
    <source>
        <dbReference type="Proteomes" id="UP000824202"/>
    </source>
</evidence>
<feature type="active site" description="Nucleophile" evidence="7">
    <location>
        <position position="391"/>
    </location>
</feature>
<evidence type="ECO:0000313" key="10">
    <source>
        <dbReference type="EMBL" id="HIX03842.1"/>
    </source>
</evidence>
<dbReference type="InterPro" id="IPR004635">
    <property type="entry name" value="Pept_S49_SppA"/>
</dbReference>
<evidence type="ECO:0000256" key="4">
    <source>
        <dbReference type="ARBA" id="ARBA00022801"/>
    </source>
</evidence>
<organism evidence="10 11">
    <name type="scientific">Candidatus Odoribacter faecigallinarum</name>
    <dbReference type="NCBI Taxonomy" id="2838706"/>
    <lineage>
        <taxon>Bacteria</taxon>
        <taxon>Pseudomonadati</taxon>
        <taxon>Bacteroidota</taxon>
        <taxon>Bacteroidia</taxon>
        <taxon>Bacteroidales</taxon>
        <taxon>Odoribacteraceae</taxon>
        <taxon>Odoribacter</taxon>
    </lineage>
</organism>
<keyword evidence="8" id="KW-0812">Transmembrane</keyword>
<evidence type="ECO:0000256" key="7">
    <source>
        <dbReference type="PIRSR" id="PIRSR001217-1"/>
    </source>
</evidence>
<dbReference type="PIRSF" id="PIRSF001217">
    <property type="entry name" value="Protease_4_SppA"/>
    <property type="match status" value="1"/>
</dbReference>
<dbReference type="EMBL" id="DXFT01000135">
    <property type="protein sequence ID" value="HIX03842.1"/>
    <property type="molecule type" value="Genomic_DNA"/>
</dbReference>
<accession>A0A9D1V0H6</accession>
<dbReference type="NCBIfam" id="TIGR00705">
    <property type="entry name" value="SppA_67K"/>
    <property type="match status" value="1"/>
</dbReference>
<keyword evidence="6 8" id="KW-0472">Membrane</keyword>
<evidence type="ECO:0000259" key="9">
    <source>
        <dbReference type="Pfam" id="PF01343"/>
    </source>
</evidence>
<dbReference type="GO" id="GO:0006465">
    <property type="term" value="P:signal peptide processing"/>
    <property type="evidence" value="ECO:0007669"/>
    <property type="project" value="InterPro"/>
</dbReference>
<feature type="domain" description="Peptidase S49" evidence="9">
    <location>
        <begin position="375"/>
        <end position="534"/>
    </location>
</feature>
<name>A0A9D1V0H6_9BACT</name>
<evidence type="ECO:0000256" key="3">
    <source>
        <dbReference type="ARBA" id="ARBA00022670"/>
    </source>
</evidence>
<sequence length="600" mass="65730">MKSFLKYVLATVVGVLIVNIIVFVFFFVFIGALTAFSEKTVAVPDNCVLTIQFDQPLQDRTSDNPIANIDFLSMDMTPGMGLKDILDCIRRAAQDERIKGIYLNLNDIQGFYGGLASIKEIRDALQEFKSSGKFIYSYSNLGYSQQGYYLATVADSIYVNPETPLILSGMSSSVTFYKDAMDKLGIQAEIVKVGKFKSAVEPFISTEMSDANRQQIQRYLGSMWGHIVQSISTSRGIPADSINALADRLNFYSTEQLKAAGYFDHAVYEDEMLDILKMACGVSSSQRLPHISLADYQYAPQAATTAPTVKDEIAVIYAQGQIGMEQSAKTIGPELAQTIRQARKDKNVKAIVLRVNSPGGSALTSDIIWREVDLAQKEKPVIVSMGDVAASGGYYISCAADTIVAEPTTLTGSIGIFGMFFSGQKLIEDKLGIHSEVVKTNAHSDFGGSFPLPLPVSSRPLSAYERNVLQNYVNQGYETFLSRVMAGRGLEHDELDAIAQGRVWTGADALEIGLVDVLGGLEDAISIAAAKAGIEHYRLAEYPAIKSPIEELYDLLTTGVKAHVLEKELGNYYGLWQDIQEMTAMQGILARLPFQLNLNE</sequence>
<gene>
    <name evidence="10" type="primary">sppA</name>
    <name evidence="10" type="ORF">H9863_06980</name>
</gene>
<proteinExistence type="inferred from homology"/>
<dbReference type="GO" id="GO:0008236">
    <property type="term" value="F:serine-type peptidase activity"/>
    <property type="evidence" value="ECO:0007669"/>
    <property type="project" value="UniProtKB-KW"/>
</dbReference>
<evidence type="ECO:0000256" key="5">
    <source>
        <dbReference type="ARBA" id="ARBA00022825"/>
    </source>
</evidence>
<comment type="subcellular location">
    <subcellularLocation>
        <location evidence="1">Membrane</location>
    </subcellularLocation>
</comment>
<dbReference type="SUPFAM" id="SSF52096">
    <property type="entry name" value="ClpP/crotonase"/>
    <property type="match status" value="2"/>
</dbReference>
<keyword evidence="8" id="KW-1133">Transmembrane helix</keyword>
<dbReference type="NCBIfam" id="TIGR00706">
    <property type="entry name" value="SppA_dom"/>
    <property type="match status" value="1"/>
</dbReference>
<protein>
    <submittedName>
        <fullName evidence="10">Signal peptide peptidase SppA</fullName>
    </submittedName>
</protein>
<dbReference type="InterPro" id="IPR002142">
    <property type="entry name" value="Peptidase_S49"/>
</dbReference>